<dbReference type="NCBIfam" id="TIGR00516">
    <property type="entry name" value="acpS"/>
    <property type="match status" value="1"/>
</dbReference>
<evidence type="ECO:0000256" key="13">
    <source>
        <dbReference type="HAMAP-Rule" id="MF_01965"/>
    </source>
</evidence>
<keyword evidence="2" id="KW-0808">Transferase</keyword>
<accession>A0A6V6Y0H7</accession>
<dbReference type="Gene3D" id="3.90.470.20">
    <property type="entry name" value="4'-phosphopantetheinyl transferase domain"/>
    <property type="match status" value="1"/>
</dbReference>
<dbReference type="NCBIfam" id="TIGR00196">
    <property type="entry name" value="yjeF_cterm"/>
    <property type="match status" value="1"/>
</dbReference>
<reference evidence="15 16" key="1">
    <citation type="submission" date="2020-06" db="EMBL/GenBank/DDBJ databases">
        <authorList>
            <person name="Criscuolo A."/>
        </authorList>
    </citation>
    <scope>NUCLEOTIDE SEQUENCE [LARGE SCALE GENOMIC DNA]</scope>
    <source>
        <strain evidence="15">1804121828</strain>
    </source>
</reference>
<comment type="caution">
    <text evidence="13">Lacks conserved residue(s) required for the propagation of feature annotation.</text>
</comment>
<feature type="domain" description="YjeF C-terminal" evidence="14">
    <location>
        <begin position="118"/>
        <end position="382"/>
    </location>
</feature>
<dbReference type="SUPFAM" id="SSF53613">
    <property type="entry name" value="Ribokinase-like"/>
    <property type="match status" value="1"/>
</dbReference>
<keyword evidence="12 13" id="KW-0456">Lyase</keyword>
<feature type="binding site" evidence="13">
    <location>
        <position position="257"/>
    </location>
    <ligand>
        <name>(6S)-NADPHX</name>
        <dbReference type="ChEBI" id="CHEBI:64076"/>
    </ligand>
</feature>
<evidence type="ECO:0000256" key="4">
    <source>
        <dbReference type="ARBA" id="ARBA00022741"/>
    </source>
</evidence>
<dbReference type="PROSITE" id="PS51383">
    <property type="entry name" value="YJEF_C_3"/>
    <property type="match status" value="1"/>
</dbReference>
<dbReference type="Gene3D" id="3.40.1190.20">
    <property type="match status" value="1"/>
</dbReference>
<dbReference type="InterPro" id="IPR029056">
    <property type="entry name" value="Ribokinase-like"/>
</dbReference>
<keyword evidence="1" id="KW-0444">Lipid biosynthesis</keyword>
<dbReference type="InterPro" id="IPR002582">
    <property type="entry name" value="ACPS"/>
</dbReference>
<dbReference type="NCBIfam" id="TIGR00556">
    <property type="entry name" value="pantethn_trn"/>
    <property type="match status" value="1"/>
</dbReference>
<dbReference type="PROSITE" id="PS01050">
    <property type="entry name" value="YJEF_C_2"/>
    <property type="match status" value="1"/>
</dbReference>
<dbReference type="PANTHER" id="PTHR12592">
    <property type="entry name" value="ATP-DEPENDENT (S)-NAD(P)H-HYDRATE DEHYDRATASE FAMILY MEMBER"/>
    <property type="match status" value="1"/>
</dbReference>
<keyword evidence="3" id="KW-0479">Metal-binding</keyword>
<dbReference type="InterPro" id="IPR000631">
    <property type="entry name" value="CARKD"/>
</dbReference>
<keyword evidence="4 13" id="KW-0547">Nucleotide-binding</keyword>
<dbReference type="CDD" id="cd01171">
    <property type="entry name" value="YXKO-related"/>
    <property type="match status" value="1"/>
</dbReference>
<dbReference type="EC" id="4.2.1.136" evidence="13"/>
<dbReference type="InterPro" id="IPR008278">
    <property type="entry name" value="4-PPantetheinyl_Trfase_dom"/>
</dbReference>
<dbReference type="EMBL" id="CAIJCS010000014">
    <property type="protein sequence ID" value="CAC9926106.1"/>
    <property type="molecule type" value="Genomic_DNA"/>
</dbReference>
<protein>
    <recommendedName>
        <fullName evidence="13">ADP-dependent (S)-NAD(P)H-hydrate dehydratase</fullName>
        <ecNumber evidence="13">4.2.1.136</ecNumber>
    </recommendedName>
    <alternativeName>
        <fullName evidence="13">ADP-dependent NAD(P)HX dehydratase</fullName>
    </alternativeName>
</protein>
<feature type="binding site" evidence="13">
    <location>
        <position position="210"/>
    </location>
    <ligand>
        <name>(6S)-NADPHX</name>
        <dbReference type="ChEBI" id="CHEBI:64076"/>
    </ligand>
</feature>
<keyword evidence="9 13" id="KW-0520">NAD</keyword>
<evidence type="ECO:0000256" key="12">
    <source>
        <dbReference type="ARBA" id="ARBA00023239"/>
    </source>
</evidence>
<dbReference type="GO" id="GO:0008897">
    <property type="term" value="F:holo-[acyl-carrier-protein] synthase activity"/>
    <property type="evidence" value="ECO:0007669"/>
    <property type="project" value="InterPro"/>
</dbReference>
<dbReference type="GO" id="GO:0006633">
    <property type="term" value="P:fatty acid biosynthetic process"/>
    <property type="evidence" value="ECO:0007669"/>
    <property type="project" value="UniProtKB-KW"/>
</dbReference>
<evidence type="ECO:0000256" key="10">
    <source>
        <dbReference type="ARBA" id="ARBA00023098"/>
    </source>
</evidence>
<comment type="similarity">
    <text evidence="13">Belongs to the NnrD/CARKD family.</text>
</comment>
<dbReference type="InterPro" id="IPR017953">
    <property type="entry name" value="Carbohydrate_kinase_pred_CS"/>
</dbReference>
<name>A0A6V6Y0H7_9FIRM</name>
<dbReference type="GO" id="GO:0005524">
    <property type="term" value="F:ATP binding"/>
    <property type="evidence" value="ECO:0007669"/>
    <property type="project" value="UniProtKB-KW"/>
</dbReference>
<dbReference type="PANTHER" id="PTHR12592:SF0">
    <property type="entry name" value="ATP-DEPENDENT (S)-NAD(P)H-HYDRATE DEHYDRATASE"/>
    <property type="match status" value="1"/>
</dbReference>
<evidence type="ECO:0000256" key="1">
    <source>
        <dbReference type="ARBA" id="ARBA00022516"/>
    </source>
</evidence>
<keyword evidence="8 13" id="KW-0521">NADP</keyword>
<evidence type="ECO:0000313" key="15">
    <source>
        <dbReference type="EMBL" id="CAC9926106.1"/>
    </source>
</evidence>
<evidence type="ECO:0000256" key="11">
    <source>
        <dbReference type="ARBA" id="ARBA00023160"/>
    </source>
</evidence>
<dbReference type="RefSeq" id="WP_180499191.1">
    <property type="nucleotide sequence ID" value="NZ_CAIJCS010000014.1"/>
</dbReference>
<dbReference type="Pfam" id="PF01648">
    <property type="entry name" value="ACPS"/>
    <property type="match status" value="1"/>
</dbReference>
<dbReference type="AlphaFoldDB" id="A0A6V6Y0H7"/>
<dbReference type="InterPro" id="IPR037143">
    <property type="entry name" value="4-PPantetheinyl_Trfase_dom_sf"/>
</dbReference>
<evidence type="ECO:0000256" key="8">
    <source>
        <dbReference type="ARBA" id="ARBA00022857"/>
    </source>
</evidence>
<dbReference type="HAMAP" id="MF_01965">
    <property type="entry name" value="NADHX_dehydratase"/>
    <property type="match status" value="1"/>
</dbReference>
<comment type="caution">
    <text evidence="15">The sequence shown here is derived from an EMBL/GenBank/DDBJ whole genome shotgun (WGS) entry which is preliminary data.</text>
</comment>
<keyword evidence="16" id="KW-1185">Reference proteome</keyword>
<evidence type="ECO:0000313" key="16">
    <source>
        <dbReference type="Proteomes" id="UP000586454"/>
    </source>
</evidence>
<evidence type="ECO:0000256" key="6">
    <source>
        <dbReference type="ARBA" id="ARBA00022840"/>
    </source>
</evidence>
<keyword evidence="5" id="KW-0276">Fatty acid metabolism</keyword>
<keyword evidence="7" id="KW-0460">Magnesium</keyword>
<dbReference type="GO" id="GO:0052855">
    <property type="term" value="F:ADP-dependent NAD(P)H-hydrate dehydratase activity"/>
    <property type="evidence" value="ECO:0007669"/>
    <property type="project" value="UniProtKB-UniRule"/>
</dbReference>
<feature type="binding site" evidence="13">
    <location>
        <position position="322"/>
    </location>
    <ligand>
        <name>AMP</name>
        <dbReference type="ChEBI" id="CHEBI:456215"/>
    </ligand>
</feature>
<proteinExistence type="inferred from homology"/>
<dbReference type="GO" id="GO:0000287">
    <property type="term" value="F:magnesium ion binding"/>
    <property type="evidence" value="ECO:0007669"/>
    <property type="project" value="InterPro"/>
</dbReference>
<evidence type="ECO:0000259" key="14">
    <source>
        <dbReference type="PROSITE" id="PS51383"/>
    </source>
</evidence>
<dbReference type="InterPro" id="IPR004568">
    <property type="entry name" value="Ppantetheine-prot_Trfase_dom"/>
</dbReference>
<dbReference type="GO" id="GO:0046496">
    <property type="term" value="P:nicotinamide nucleotide metabolic process"/>
    <property type="evidence" value="ECO:0007669"/>
    <property type="project" value="UniProtKB-UniRule"/>
</dbReference>
<evidence type="ECO:0000256" key="7">
    <source>
        <dbReference type="ARBA" id="ARBA00022842"/>
    </source>
</evidence>
<evidence type="ECO:0000256" key="9">
    <source>
        <dbReference type="ARBA" id="ARBA00023027"/>
    </source>
</evidence>
<dbReference type="Pfam" id="PF01256">
    <property type="entry name" value="Carb_kinase"/>
    <property type="match status" value="1"/>
</dbReference>
<dbReference type="SUPFAM" id="SSF56214">
    <property type="entry name" value="4'-phosphopantetheinyl transferase"/>
    <property type="match status" value="1"/>
</dbReference>
<keyword evidence="11" id="KW-0275">Fatty acid biosynthesis</keyword>
<dbReference type="GO" id="GO:0052856">
    <property type="term" value="F:NAD(P)HX epimerase activity"/>
    <property type="evidence" value="ECO:0007669"/>
    <property type="project" value="TreeGrafter"/>
</dbReference>
<feature type="binding site" evidence="13">
    <location>
        <position position="323"/>
    </location>
    <ligand>
        <name>(6S)-NADPHX</name>
        <dbReference type="ChEBI" id="CHEBI:64076"/>
    </ligand>
</feature>
<dbReference type="GO" id="GO:0110051">
    <property type="term" value="P:metabolite repair"/>
    <property type="evidence" value="ECO:0007669"/>
    <property type="project" value="TreeGrafter"/>
</dbReference>
<feature type="binding site" evidence="13">
    <location>
        <begin position="294"/>
        <end position="298"/>
    </location>
    <ligand>
        <name>AMP</name>
        <dbReference type="ChEBI" id="CHEBI:456215"/>
    </ligand>
</feature>
<evidence type="ECO:0000256" key="3">
    <source>
        <dbReference type="ARBA" id="ARBA00022723"/>
    </source>
</evidence>
<sequence length="391" mass="42801">MIGIDMVYIPRMADLLARRGDRFLEKILSDEEINTLQKKTPEHIAGIFAAKEAMGKALGEGIFSTGLKQFTVRKDENGRPYGFYKNIYFHLSISHEKDYAISIAQKVDVHNFCGDITVDFEMAQLLPEIKSDDHKGSRGKAAIIGGSEGMYGSVDLASRALLRSGTGLAYALLPKESVASFALRAMEVIVRNREDLFLLDDMDAAAIGPGMGRDEKSSALFKKVYSTENKSLVVDADGLFHLSRERKRRDRTIFTPHEGEMARLIERDVQWIRSHRQEAAKACQSLYSGVVVLKGKNTIVTDGVETYINSTGNGGMATAGSGDVLTGIITSFLAQGLSCFDAACLGVYIHGLSGDIGALHKSRHGLIASDLIVYLPEALLFIENFGEPELI</sequence>
<comment type="catalytic activity">
    <reaction evidence="13">
        <text>(6S)-NADHX + ADP = AMP + phosphate + NADH + H(+)</text>
        <dbReference type="Rhea" id="RHEA:32223"/>
        <dbReference type="ChEBI" id="CHEBI:15378"/>
        <dbReference type="ChEBI" id="CHEBI:43474"/>
        <dbReference type="ChEBI" id="CHEBI:57945"/>
        <dbReference type="ChEBI" id="CHEBI:64074"/>
        <dbReference type="ChEBI" id="CHEBI:456215"/>
        <dbReference type="ChEBI" id="CHEBI:456216"/>
        <dbReference type="EC" id="4.2.1.136"/>
    </reaction>
</comment>
<gene>
    <name evidence="13" type="primary">nnrD</name>
    <name evidence="15" type="ORF">PEPNEM18_00668</name>
</gene>
<dbReference type="Proteomes" id="UP000586454">
    <property type="component" value="Unassembled WGS sequence"/>
</dbReference>
<organism evidence="15 16">
    <name type="scientific">Aedoeadaptatus nemausensis</name>
    <dbReference type="NCBI Taxonomy" id="2582829"/>
    <lineage>
        <taxon>Bacteria</taxon>
        <taxon>Bacillati</taxon>
        <taxon>Bacillota</taxon>
        <taxon>Tissierellia</taxon>
        <taxon>Tissierellales</taxon>
        <taxon>Peptoniphilaceae</taxon>
        <taxon>Aedoeadaptatus</taxon>
    </lineage>
</organism>
<evidence type="ECO:0000256" key="2">
    <source>
        <dbReference type="ARBA" id="ARBA00022679"/>
    </source>
</evidence>
<comment type="cofactor">
    <cofactor evidence="13">
        <name>Mg(2+)</name>
        <dbReference type="ChEBI" id="CHEBI:18420"/>
    </cofactor>
</comment>
<comment type="subunit">
    <text evidence="13">Homotetramer.</text>
</comment>
<evidence type="ECO:0000256" key="5">
    <source>
        <dbReference type="ARBA" id="ARBA00022832"/>
    </source>
</evidence>
<keyword evidence="6 13" id="KW-0067">ATP-binding</keyword>
<comment type="catalytic activity">
    <reaction evidence="13">
        <text>(6S)-NADPHX + ADP = AMP + phosphate + NADPH + H(+)</text>
        <dbReference type="Rhea" id="RHEA:32235"/>
        <dbReference type="ChEBI" id="CHEBI:15378"/>
        <dbReference type="ChEBI" id="CHEBI:43474"/>
        <dbReference type="ChEBI" id="CHEBI:57783"/>
        <dbReference type="ChEBI" id="CHEBI:64076"/>
        <dbReference type="ChEBI" id="CHEBI:456215"/>
        <dbReference type="ChEBI" id="CHEBI:456216"/>
        <dbReference type="EC" id="4.2.1.136"/>
    </reaction>
</comment>
<comment type="function">
    <text evidence="13">Catalyzes the dehydration of the S-form of NAD(P)HX at the expense of ADP, which is converted to AMP. Together with NAD(P)HX epimerase, which catalyzes the epimerization of the S- and R-forms, the enzyme allows the repair of both epimers of NAD(P)HX, a damaged form of NAD(P)H that is a result of enzymatic or heat-dependent hydration.</text>
</comment>
<keyword evidence="10" id="KW-0443">Lipid metabolism</keyword>